<evidence type="ECO:0000259" key="2">
    <source>
        <dbReference type="PROSITE" id="PS51109"/>
    </source>
</evidence>
<dbReference type="EMBL" id="QFGA01000001">
    <property type="protein sequence ID" value="TEB07883.1"/>
    <property type="molecule type" value="Genomic_DNA"/>
</dbReference>
<dbReference type="RefSeq" id="WP_243124041.1">
    <property type="nucleotide sequence ID" value="NZ_QFGA01000001.1"/>
</dbReference>
<dbReference type="InterPro" id="IPR011098">
    <property type="entry name" value="G5_dom"/>
</dbReference>
<dbReference type="PANTHER" id="PTHR35788:SF1">
    <property type="entry name" value="EXPORTED PROTEIN"/>
    <property type="match status" value="1"/>
</dbReference>
<dbReference type="PROSITE" id="PS51109">
    <property type="entry name" value="G5"/>
    <property type="match status" value="1"/>
</dbReference>
<protein>
    <submittedName>
        <fullName evidence="3">Vancomycin B-type resistance protein VanW</fullName>
    </submittedName>
</protein>
<reference evidence="3 4" key="1">
    <citation type="journal article" date="2018" name="Environ. Microbiol.">
        <title>Novel energy conservation strategies and behaviour of Pelotomaculum schinkii driving syntrophic propionate catabolism.</title>
        <authorList>
            <person name="Hidalgo-Ahumada C.A.P."/>
            <person name="Nobu M.K."/>
            <person name="Narihiro T."/>
            <person name="Tamaki H."/>
            <person name="Liu W.T."/>
            <person name="Kamagata Y."/>
            <person name="Stams A.J.M."/>
            <person name="Imachi H."/>
            <person name="Sousa D.Z."/>
        </authorList>
    </citation>
    <scope>NUCLEOTIDE SEQUENCE [LARGE SCALE GENOMIC DNA]</scope>
    <source>
        <strain evidence="3 4">HH</strain>
    </source>
</reference>
<accession>A0A4Y7RGG9</accession>
<name>A0A4Y7RGG9_9FIRM</name>
<dbReference type="InterPro" id="IPR007391">
    <property type="entry name" value="Vancomycin_resist_VanW"/>
</dbReference>
<feature type="domain" description="G5" evidence="2">
    <location>
        <begin position="368"/>
        <end position="448"/>
    </location>
</feature>
<evidence type="ECO:0000256" key="1">
    <source>
        <dbReference type="ARBA" id="ARBA00022729"/>
    </source>
</evidence>
<organism evidence="3 4">
    <name type="scientific">Pelotomaculum schinkii</name>
    <dbReference type="NCBI Taxonomy" id="78350"/>
    <lineage>
        <taxon>Bacteria</taxon>
        <taxon>Bacillati</taxon>
        <taxon>Bacillota</taxon>
        <taxon>Clostridia</taxon>
        <taxon>Eubacteriales</taxon>
        <taxon>Desulfotomaculaceae</taxon>
        <taxon>Pelotomaculum</taxon>
    </lineage>
</organism>
<comment type="caution">
    <text evidence="3">The sequence shown here is derived from an EMBL/GenBank/DDBJ whole genome shotgun (WGS) entry which is preliminary data.</text>
</comment>
<dbReference type="PANTHER" id="PTHR35788">
    <property type="entry name" value="EXPORTED PROTEIN-RELATED"/>
    <property type="match status" value="1"/>
</dbReference>
<keyword evidence="4" id="KW-1185">Reference proteome</keyword>
<dbReference type="SMART" id="SM01208">
    <property type="entry name" value="G5"/>
    <property type="match status" value="1"/>
</dbReference>
<dbReference type="Gene3D" id="2.20.230.10">
    <property type="entry name" value="Resuscitation-promoting factor rpfb"/>
    <property type="match status" value="1"/>
</dbReference>
<keyword evidence="1" id="KW-0732">Signal</keyword>
<dbReference type="InterPro" id="IPR022029">
    <property type="entry name" value="YoaR-like_PG-bd"/>
</dbReference>
<dbReference type="Pfam" id="PF07501">
    <property type="entry name" value="G5"/>
    <property type="match status" value="1"/>
</dbReference>
<dbReference type="AlphaFoldDB" id="A0A4Y7RGG9"/>
<sequence>MKTISLLKNTLFLASLLLLQSVAGILGTAVVLDNKYNGIIQQGVSVAGIQVGGLSTVEAAEKLERSLPLPAESTFELQDGGKSFSLKLSDIDAKYDYRSMAVTAFKYGINDKYVIQLTSLLKRRAEPADVPAKIVFSEDKLATIIQTLKTNWDSPPKNANLSLSNNKIEITDEKGGYILDFDGTFEQVRLALSEGKLQVQATGQLLEPDVKTADLSTLDALLAEYVTIFDENDGNRSHNIALASATINGSLVKPGEIFSLNQRLGPRGAENGYLKAPIFIQSQLALDFGGGICQVATTLYNAALLANLGIVERYSHPLPVNYVSLGRDATIAGDYLDLKFLNNTGAPVYISSNIESGTLTIRIFGTKITEQREVRITTDKSVIQPKVVLQNDPSLPAGETRVMNQGKTGYTVKVYREVVVDGEIKTRTLISSDYFKPSDTVLLVGPKPEGTEK</sequence>
<evidence type="ECO:0000313" key="3">
    <source>
        <dbReference type="EMBL" id="TEB07883.1"/>
    </source>
</evidence>
<dbReference type="Pfam" id="PF04294">
    <property type="entry name" value="VanW"/>
    <property type="match status" value="1"/>
</dbReference>
<proteinExistence type="predicted"/>
<evidence type="ECO:0000313" key="4">
    <source>
        <dbReference type="Proteomes" id="UP000298324"/>
    </source>
</evidence>
<dbReference type="Pfam" id="PF12229">
    <property type="entry name" value="PG_binding_4"/>
    <property type="match status" value="1"/>
</dbReference>
<dbReference type="Proteomes" id="UP000298324">
    <property type="component" value="Unassembled WGS sequence"/>
</dbReference>
<gene>
    <name evidence="3" type="primary">vanW_2</name>
    <name evidence="3" type="ORF">Psch_01438</name>
</gene>
<dbReference type="InterPro" id="IPR052913">
    <property type="entry name" value="Glycopeptide_resist_protein"/>
</dbReference>